<gene>
    <name evidence="1" type="ORF">J2X78_004849</name>
</gene>
<protein>
    <submittedName>
        <fullName evidence="1">Gliding motility-associated-like protein</fullName>
    </submittedName>
</protein>
<organism evidence="1 2">
    <name type="scientific">Pedobacter africanus</name>
    <dbReference type="NCBI Taxonomy" id="151894"/>
    <lineage>
        <taxon>Bacteria</taxon>
        <taxon>Pseudomonadati</taxon>
        <taxon>Bacteroidota</taxon>
        <taxon>Sphingobacteriia</taxon>
        <taxon>Sphingobacteriales</taxon>
        <taxon>Sphingobacteriaceae</taxon>
        <taxon>Pedobacter</taxon>
    </lineage>
</organism>
<comment type="caution">
    <text evidence="1">The sequence shown here is derived from an EMBL/GenBank/DDBJ whole genome shotgun (WGS) entry which is preliminary data.</text>
</comment>
<reference evidence="1" key="1">
    <citation type="submission" date="2023-07" db="EMBL/GenBank/DDBJ databases">
        <title>Sorghum-associated microbial communities from plants grown in Nebraska, USA.</title>
        <authorList>
            <person name="Schachtman D."/>
        </authorList>
    </citation>
    <scope>NUCLEOTIDE SEQUENCE</scope>
    <source>
        <strain evidence="1">2697</strain>
    </source>
</reference>
<proteinExistence type="predicted"/>
<dbReference type="EMBL" id="JAVDTF010000006">
    <property type="protein sequence ID" value="MDR6786256.1"/>
    <property type="molecule type" value="Genomic_DNA"/>
</dbReference>
<dbReference type="Proteomes" id="UP001246858">
    <property type="component" value="Unassembled WGS sequence"/>
</dbReference>
<sequence length="3536" mass="361143">MKRTSTPLELFKKSLFLLICLLSITILNSKSYGQARSYATVTPSSGLVSYTMLLGAELSQNNNPGAGAGSVVSPGNAAIADNSFATLTSINANLLVGGTEGESWLQLKYPATVTAGKTTYIRFDVPTTTGLSLDLLKIVGNLTGLIKNQIVQVDAYSGASAGGNGTLVSAASVSTSVVQDAVGNYYFAVTSTEAYNSVRIRLRVRANLLSIDLNSTISMKVYNGSTVAPENCAPAIYATTGESTGVNVTLTELVKTPQNAIDNNMATSSQLQAGVVGLGSTISQTIYLNGLSTTDDYAKVVLSVPASVLNVNLFNTITVQAFNGNTPVGTPSPISSLLTLDLLGLLANTTVTPVFFKPGAPFDRVKVSIDNTLAVGGNILSGGLNIHEVQRTVEKPSFAGLTGGALAVCGNQVSLSVNNPNAGFTYNWYRQTGAGPRVLLASGTGSSFSESNIPQGQYTYYVSAQKAGCVGESDADVAIVNVTATPTVPVVSAPQICSGSSAVLTVTNAVAGQTYQWYTAATGGTALATGTTFTSAAPLTANTSYFVEAVNGPCVSASRVEVPVTVNPIPADAQVSTNSITVTAGQTVTLEAVAPAGSTVSWYTAANGGTPIATGSSYTTGPINANTTYYVGTQSASGCPSANRVAVTITVTGVSTGVNCKAANSQESGVNGLLCLICAVNNPMGAVDNDPATFSTINLAVGVGATGYQRLIFPGAGLATDSIRLDMNLPTGLLDATVLGGITVNVMNGNTIVKTYQLNNALINLRLLGGNRFKATLPAGAAYDRVEVRFGGTVAALSSVEIYGAEVIYPNPTIAPGGLAICYNSNTTLNAAPNGGTSLKWYSAPTGGTLLATGNTFTTAAPLTGTTAFYLEVSKGSCANTERVPVEVTVNPQIVLAATTLSNATIASAYSKQITPATGGSPAYTYALAAGSNLPAGLTLSADGTIAGTPTAAAGDFNFSITATDSKGCTATTAYTLKVTPEMAIPAMALPNGTVGVTYPTQVIPAATGGTTPYTYTASNLPPGLTFDPATREIKGTPTQKGTYPVHVTATDLNGNSITRDYTIVVRDPLALPAATLANGTVNTLYPTQIIPAATGGSGSYTYSASGLPPGLTFDPATREIKGTPTQAGTFTVPVQVNDTEGNTITTNYTIVVGNPLVLAAKTLADGTVGTIYATETIPAATGGTGPYVYEATNLPPGLSFNPATRQIAGTPTQSGSYNVGVKVTDANNATASQIYVIKVNGELNLPSATLPNGLVGTVYPAQTLPAVTGGTAPYTYAIAGLPPGLTFTPATREIKGTPLSGGTFTVTMTATDNNGLTTSTDYTIVVNVAAPVVNAVVICSGTAATLSVSNAQAGVTYNWYAATGSTAIFTGTTYTTAALNASTTYYVEAVSGTAVSSRTQVNVTVNASPNPATVVTANETISAGQTATLLVSTDAGNTVKWYTTPTGGASFFSGTSYTTPALNTTTTYYVETENASGCVSPVRAAVTVTVTNGPANPNCNAAVSQQSGIDGICLLCSVQDPGNSVDADPNNFTKINLAVGVGSTGYQRLIFAGPGAATDSIRLDLATPVGLADLSLLGNITVTVMNGNTVVGTYPLNSSLLDLKLLSGNRFKATLAAGGIYDRVEIRFGALVAALSNLSIYGAEIIYPNPTVAATGTLICAGSGTTLTATANGGTTLKWYATPSGGTALATGETFTTPGPLTFTTTYYIEVSKGTCANVQRVPVTVTVTTAPDVPVLAASSAVCAGSPAVLAVSNPVPGTTYKWYTASTGGTSIFEGPVFTTPALNANTTYFVEAANGNCTSASRATAAVTVNPRPVLPQLQASSTTVNPGQTAILNASSTETNVIFNWYNTANATTPVATGPTYVTPPLMVATTYYLEAVSTTTGCASASRVQVTINVDNGGVPNPVPCEAAITETNGVDGIGLLAGVFNPALAIDNDTKTSSSLVLPVGLLGGSVYQRVGFNGLSTVGDTVRIQLTAPGKLLSVGLLSGITLTTYNGNTSNNDALNLGNPLIKLELLSGNTEALLSFVPTQVFDKVEVRLNAGLAGVLTTVDLNYAQRVLMAPKVVSADVTACATQTATLQVANPQAGITYKWYDGTGAYLTGKDGTSFVTPALTANTKYYVAASNASGCLSYKTLINVSVTPVPAVPELQSPTVNTCVGSDVILRVKNPVAGITYQWFDSSNNYLTGKDGTSLTITGVTATTTYSVKAVNSCGVASAAATATINVGSLDAPIITPPSVTVRVGVAAVLTASSSTSGVVFTWYDAPTGGNLLHTGPSFTAPALTAPGNVTYYVEGVAPSGCTTLARASVVVTAIPDGTPLPVPCEAAVAETHGVNGIGILADVYNPALAVDQDASTASSLVIPVGVLGSVYQRLAFTGVSNIGDTVRVLLSSPGKILSLAVLPSLDITTYNNGVSNNDATTISSSLIKLELLSGGTQALLSFVPTSKFDAVEVKLNSGLLGAFTSIDVNYAQRVIVAPTVQAQTASACQGSSATLAVTNPQANVTYKWYQGTVFQADGVTFTTPGSLAAGTYDFFVTAARNGCESRRVKVVVTILPLPVPPVPDPANPATTCINTPVTLKVTAVAGTTYNWYDAATGGNLLVGNNISYTTPANLGVGTYDYYVEAVNTNSCTNTGRTKITITVKSNAVASDITAADQTICSGSTATLTASSTTVSAPVFSWYKTPTLTDVPFVGASFVTDALTATTKYYVTVSGPGTCTNDASSAKVVTVTVNRNATAADITASDRTICSGTTATLAASSTTVTSPVFRWYKTADLSDAPFVGANFTTDALTATTKYYVTVSGSNACANNAAAAKVVTVTVNRNATAADIIAADRTTCSGTAVTLTASTTTITNPVFSWYRDANLTDLAVRGSSLTTPALTVTTKYYVTVSSADVCANDALSAKVVTVTVNRNATAADITLADKTICAGNTTVLSASSTTVSNPVFKWYRDASLTDLAFEGPNFTTPALTLTTRYYVTVSGSNACANDVLSAKVVTVTVTRNAVATDIIAADQTICAGNSAALSASSTTITSPVFTWYRDAALTDVAFTGANVTATGLTATTRYYVTVSGTGVCANLPGSAKIVTVTVNPLPNVPIIGTAGTAICSGDGTVLSVQNPQVGVNYEWYDAATGGTLVNTGTTFTINALSATKDYYVQATSASGCGSATGRVKVTVTVTPKPLPPSVVSGTVNTCIGSTAALSVANPVAGVTYNWYATATSTTILGSGANFTTPQINTATTTFYVEARSGNCTSTSRTPVVVNAGDLPLPPVSVSGANDPLCPGSRTVLSVNNPNASLKYAWYDVQTGGTALAEGNIFNVPALNATTVYYVASINLLTGCVSSTRTAVTVTVLTKLAAPVVSVQGVTATSVTFVWNAVPGATAYEVSVDGGLTWIAPSSGAAGISHVVNGLQPNQKVNIRVRAKGQLDCQLSDASSIDGTADNPLGNTIFVPNTFTPNNDGKNDILYVYGNTIAKMRLRVYNQWGQFLYESLNIQNGWDGTHKGDMQPNGVYVYYLEAEFNDGTKTTKKGTITLLR</sequence>
<evidence type="ECO:0000313" key="2">
    <source>
        <dbReference type="Proteomes" id="UP001246858"/>
    </source>
</evidence>
<name>A0ACC6L4I7_9SPHI</name>
<accession>A0ACC6L4I7</accession>
<keyword evidence="2" id="KW-1185">Reference proteome</keyword>
<evidence type="ECO:0000313" key="1">
    <source>
        <dbReference type="EMBL" id="MDR6786256.1"/>
    </source>
</evidence>